<sequence>CQHLTLNMHLLSVTTFLLMLTVSQLAPFGSLIIECKEQNGEVNDCKHAIEGQGNSKGRSLDDHPTTLQSNYEPEEPITSTNTSEPLIVPILAAPAVGTLSGGGLG</sequence>
<keyword evidence="4" id="KW-1185">Reference proteome</keyword>
<feature type="compositionally biased region" description="Polar residues" evidence="1">
    <location>
        <begin position="65"/>
        <end position="84"/>
    </location>
</feature>
<evidence type="ECO:0000313" key="3">
    <source>
        <dbReference type="EMBL" id="KAF2886267.1"/>
    </source>
</evidence>
<dbReference type="Proteomes" id="UP000801492">
    <property type="component" value="Unassembled WGS sequence"/>
</dbReference>
<feature type="non-terminal residue" evidence="3">
    <location>
        <position position="1"/>
    </location>
</feature>
<keyword evidence="2" id="KW-0732">Signal</keyword>
<proteinExistence type="predicted"/>
<evidence type="ECO:0000256" key="2">
    <source>
        <dbReference type="SAM" id="SignalP"/>
    </source>
</evidence>
<accession>A0A8K0CLK3</accession>
<organism evidence="3 4">
    <name type="scientific">Ignelater luminosus</name>
    <name type="common">Cucubano</name>
    <name type="synonym">Pyrophorus luminosus</name>
    <dbReference type="NCBI Taxonomy" id="2038154"/>
    <lineage>
        <taxon>Eukaryota</taxon>
        <taxon>Metazoa</taxon>
        <taxon>Ecdysozoa</taxon>
        <taxon>Arthropoda</taxon>
        <taxon>Hexapoda</taxon>
        <taxon>Insecta</taxon>
        <taxon>Pterygota</taxon>
        <taxon>Neoptera</taxon>
        <taxon>Endopterygota</taxon>
        <taxon>Coleoptera</taxon>
        <taxon>Polyphaga</taxon>
        <taxon>Elateriformia</taxon>
        <taxon>Elateroidea</taxon>
        <taxon>Elateridae</taxon>
        <taxon>Agrypninae</taxon>
        <taxon>Pyrophorini</taxon>
        <taxon>Ignelater</taxon>
    </lineage>
</organism>
<protein>
    <submittedName>
        <fullName evidence="3">Uncharacterized protein</fullName>
    </submittedName>
</protein>
<name>A0A8K0CLK3_IGNLU</name>
<evidence type="ECO:0000313" key="4">
    <source>
        <dbReference type="Proteomes" id="UP000801492"/>
    </source>
</evidence>
<feature type="chain" id="PRO_5035426762" evidence="2">
    <location>
        <begin position="26"/>
        <end position="105"/>
    </location>
</feature>
<comment type="caution">
    <text evidence="3">The sequence shown here is derived from an EMBL/GenBank/DDBJ whole genome shotgun (WGS) entry which is preliminary data.</text>
</comment>
<dbReference type="EMBL" id="VTPC01088195">
    <property type="protein sequence ID" value="KAF2886267.1"/>
    <property type="molecule type" value="Genomic_DNA"/>
</dbReference>
<feature type="region of interest" description="Disordered" evidence="1">
    <location>
        <begin position="49"/>
        <end position="84"/>
    </location>
</feature>
<reference evidence="3" key="1">
    <citation type="submission" date="2019-08" db="EMBL/GenBank/DDBJ databases">
        <title>The genome of the North American firefly Photinus pyralis.</title>
        <authorList>
            <consortium name="Photinus pyralis genome working group"/>
            <person name="Fallon T.R."/>
            <person name="Sander Lower S.E."/>
            <person name="Weng J.-K."/>
        </authorList>
    </citation>
    <scope>NUCLEOTIDE SEQUENCE</scope>
    <source>
        <strain evidence="3">TRF0915ILg1</strain>
        <tissue evidence="3">Whole body</tissue>
    </source>
</reference>
<feature type="signal peptide" evidence="2">
    <location>
        <begin position="1"/>
        <end position="25"/>
    </location>
</feature>
<gene>
    <name evidence="3" type="ORF">ILUMI_19903</name>
</gene>
<evidence type="ECO:0000256" key="1">
    <source>
        <dbReference type="SAM" id="MobiDB-lite"/>
    </source>
</evidence>
<dbReference type="AlphaFoldDB" id="A0A8K0CLK3"/>